<reference evidence="1 2" key="1">
    <citation type="submission" date="2019-07" db="EMBL/GenBank/DDBJ databases">
        <title>Description of 53C-WASEF.</title>
        <authorList>
            <person name="Pitt A."/>
            <person name="Hahn M.W."/>
        </authorList>
    </citation>
    <scope>NUCLEOTIDE SEQUENCE [LARGE SCALE GENOMIC DNA]</scope>
    <source>
        <strain evidence="1 2">53C-WASEF</strain>
    </source>
</reference>
<dbReference type="RefSeq" id="WP_144230971.1">
    <property type="nucleotide sequence ID" value="NZ_CBCRVV010000011.1"/>
</dbReference>
<dbReference type="Proteomes" id="UP000315648">
    <property type="component" value="Unassembled WGS sequence"/>
</dbReference>
<organism evidence="1 2">
    <name type="scientific">Rariglobus hedericola</name>
    <dbReference type="NCBI Taxonomy" id="2597822"/>
    <lineage>
        <taxon>Bacteria</taxon>
        <taxon>Pseudomonadati</taxon>
        <taxon>Verrucomicrobiota</taxon>
        <taxon>Opitutia</taxon>
        <taxon>Opitutales</taxon>
        <taxon>Opitutaceae</taxon>
        <taxon>Rariglobus</taxon>
    </lineage>
</organism>
<dbReference type="AlphaFoldDB" id="A0A556QKI0"/>
<sequence>MQLNHAFDPVLAPLAEPFCRQADTLLDLRACASSKTRPGRCVACYFALQTAAAARVIAKLCPLRNWLETHIEVVASDESSRPLEAFPLQLSESEDLETYCRRTMAEFHENRAYGSTGINLAFRYKQAA</sequence>
<evidence type="ECO:0000313" key="1">
    <source>
        <dbReference type="EMBL" id="TSJ77150.1"/>
    </source>
</evidence>
<comment type="caution">
    <text evidence="1">The sequence shown here is derived from an EMBL/GenBank/DDBJ whole genome shotgun (WGS) entry which is preliminary data.</text>
</comment>
<dbReference type="OrthoDB" id="198491at2"/>
<gene>
    <name evidence="1" type="ORF">FPL22_13690</name>
</gene>
<protein>
    <submittedName>
        <fullName evidence="1">Uncharacterized protein</fullName>
    </submittedName>
</protein>
<proteinExistence type="predicted"/>
<name>A0A556QKI0_9BACT</name>
<evidence type="ECO:0000313" key="2">
    <source>
        <dbReference type="Proteomes" id="UP000315648"/>
    </source>
</evidence>
<keyword evidence="2" id="KW-1185">Reference proteome</keyword>
<accession>A0A556QKI0</accession>
<dbReference type="EMBL" id="VMBG01000002">
    <property type="protein sequence ID" value="TSJ77150.1"/>
    <property type="molecule type" value="Genomic_DNA"/>
</dbReference>